<feature type="compositionally biased region" description="Basic and acidic residues" evidence="8">
    <location>
        <begin position="469"/>
        <end position="481"/>
    </location>
</feature>
<dbReference type="Gene3D" id="3.10.20.310">
    <property type="entry name" value="membrane protein fhac"/>
    <property type="match status" value="4"/>
</dbReference>
<evidence type="ECO:0000256" key="4">
    <source>
        <dbReference type="ARBA" id="ARBA00022692"/>
    </source>
</evidence>
<dbReference type="PANTHER" id="PTHR37820">
    <property type="entry name" value="CELL DIVISION PROTEIN DIVIB"/>
    <property type="match status" value="1"/>
</dbReference>
<evidence type="ECO:0000256" key="1">
    <source>
        <dbReference type="ARBA" id="ARBA00004370"/>
    </source>
</evidence>
<reference evidence="11 12" key="1">
    <citation type="submission" date="2019-08" db="EMBL/GenBank/DDBJ databases">
        <title>Deep-cultivation of Planctomycetes and their phenomic and genomic characterization uncovers novel biology.</title>
        <authorList>
            <person name="Wiegand S."/>
            <person name="Jogler M."/>
            <person name="Boedeker C."/>
            <person name="Pinto D."/>
            <person name="Vollmers J."/>
            <person name="Rivas-Marin E."/>
            <person name="Kohn T."/>
            <person name="Peeters S.H."/>
            <person name="Heuer A."/>
            <person name="Rast P."/>
            <person name="Oberbeckmann S."/>
            <person name="Bunk B."/>
            <person name="Jeske O."/>
            <person name="Meyerdierks A."/>
            <person name="Storesund J.E."/>
            <person name="Kallscheuer N."/>
            <person name="Luecker S."/>
            <person name="Lage O.M."/>
            <person name="Pohl T."/>
            <person name="Merkel B.J."/>
            <person name="Hornburger P."/>
            <person name="Mueller R.-W."/>
            <person name="Bruemmer F."/>
            <person name="Labrenz M."/>
            <person name="Spormann A.M."/>
            <person name="Op Den Camp H."/>
            <person name="Overmann J."/>
            <person name="Amann R."/>
            <person name="Jetten M.S.M."/>
            <person name="Mascher T."/>
            <person name="Medema M.H."/>
            <person name="Devos D.P."/>
            <person name="Kaster A.-K."/>
            <person name="Ovreas L."/>
            <person name="Rohde M."/>
            <person name="Galperin M.Y."/>
            <person name="Jogler C."/>
        </authorList>
    </citation>
    <scope>NUCLEOTIDE SEQUENCE [LARGE SCALE GENOMIC DNA]</scope>
    <source>
        <strain evidence="11 12">LF1</strain>
    </source>
</reference>
<evidence type="ECO:0000256" key="2">
    <source>
        <dbReference type="ARBA" id="ARBA00022475"/>
    </source>
</evidence>
<evidence type="ECO:0000313" key="11">
    <source>
        <dbReference type="EMBL" id="KAA1258675.1"/>
    </source>
</evidence>
<proteinExistence type="predicted"/>
<accession>A0A5B1CFI1</accession>
<feature type="region of interest" description="Disordered" evidence="8">
    <location>
        <begin position="464"/>
        <end position="492"/>
    </location>
</feature>
<keyword evidence="2" id="KW-1003">Cell membrane</keyword>
<sequence precursor="true">MPLLRNFGPRNLDPSNRFSTLVMLALVVAFSIGFSNSAQAQMGGMGGGGGAPGGGGGPGGPAEKPKFRDFIHDRGGIDVHREKGDALVAAVEIRGNRRVSDHRIEQELRTRPDRFYDHDTVLSDIHRLTDMGMFDHVTFETEKVQGGMKVTFLVTESPVITQVIYHGNQGINERELGGRAGITANDPLSVFSVESARRRLVDYYKEEGFNQATVDSTIGTDNSPGEVIFRINEGPKERISKMRILGSSIVSESRLKKIITSRGPFGGFFPYANNKADLSKIDKDVDVLAAYYHNLGFLTATVGRRLEYDRSGKWLSVTFVVNEGPRFRVNEIQILGNEFIQEESLRNRLELKSGDMYDGTLLRRDVGELTYGYGELGFIYAEVEPQTVMRDEENIVDLVYKISEGDRWRVGEIRVNIDGEPDLMRETTMLNLVDLREGSFINRRLLELNRNRLERSALLETNPQIADPPDIKVIPREDNRAAMRSSGGSNDY</sequence>
<comment type="caution">
    <text evidence="11">The sequence shown here is derived from an EMBL/GenBank/DDBJ whole genome shotgun (WGS) entry which is preliminary data.</text>
</comment>
<gene>
    <name evidence="11" type="primary">bamA</name>
    <name evidence="11" type="ORF">LF1_11970</name>
</gene>
<feature type="compositionally biased region" description="Gly residues" evidence="8">
    <location>
        <begin position="43"/>
        <end position="60"/>
    </location>
</feature>
<keyword evidence="4" id="KW-0812">Transmembrane</keyword>
<keyword evidence="7" id="KW-0131">Cell cycle</keyword>
<feature type="signal peptide" evidence="9">
    <location>
        <begin position="1"/>
        <end position="40"/>
    </location>
</feature>
<dbReference type="EMBL" id="VRLW01000001">
    <property type="protein sequence ID" value="KAA1258675.1"/>
    <property type="molecule type" value="Genomic_DNA"/>
</dbReference>
<evidence type="ECO:0000256" key="8">
    <source>
        <dbReference type="SAM" id="MobiDB-lite"/>
    </source>
</evidence>
<evidence type="ECO:0000256" key="6">
    <source>
        <dbReference type="ARBA" id="ARBA00023136"/>
    </source>
</evidence>
<dbReference type="InterPro" id="IPR034746">
    <property type="entry name" value="POTRA"/>
</dbReference>
<evidence type="ECO:0000256" key="9">
    <source>
        <dbReference type="SAM" id="SignalP"/>
    </source>
</evidence>
<dbReference type="PANTHER" id="PTHR37820:SF1">
    <property type="entry name" value="CELL DIVISION PROTEIN FTSQ"/>
    <property type="match status" value="1"/>
</dbReference>
<feature type="domain" description="POTRA" evidence="10">
    <location>
        <begin position="327"/>
        <end position="405"/>
    </location>
</feature>
<keyword evidence="9" id="KW-0732">Signal</keyword>
<keyword evidence="6" id="KW-0472">Membrane</keyword>
<dbReference type="GO" id="GO:0019867">
    <property type="term" value="C:outer membrane"/>
    <property type="evidence" value="ECO:0007669"/>
    <property type="project" value="InterPro"/>
</dbReference>
<dbReference type="PROSITE" id="PS51779">
    <property type="entry name" value="POTRA"/>
    <property type="match status" value="1"/>
</dbReference>
<feature type="chain" id="PRO_5022954643" evidence="9">
    <location>
        <begin position="41"/>
        <end position="492"/>
    </location>
</feature>
<keyword evidence="3" id="KW-0132">Cell division</keyword>
<keyword evidence="12" id="KW-1185">Reference proteome</keyword>
<evidence type="ECO:0000256" key="7">
    <source>
        <dbReference type="ARBA" id="ARBA00023306"/>
    </source>
</evidence>
<feature type="region of interest" description="Disordered" evidence="8">
    <location>
        <begin position="42"/>
        <end position="64"/>
    </location>
</feature>
<comment type="subcellular location">
    <subcellularLocation>
        <location evidence="1">Membrane</location>
    </subcellularLocation>
</comment>
<dbReference type="InterPro" id="IPR050487">
    <property type="entry name" value="FtsQ_DivIB"/>
</dbReference>
<organism evidence="11 12">
    <name type="scientific">Rubripirellula obstinata</name>
    <dbReference type="NCBI Taxonomy" id="406547"/>
    <lineage>
        <taxon>Bacteria</taxon>
        <taxon>Pseudomonadati</taxon>
        <taxon>Planctomycetota</taxon>
        <taxon>Planctomycetia</taxon>
        <taxon>Pirellulales</taxon>
        <taxon>Pirellulaceae</taxon>
        <taxon>Rubripirellula</taxon>
    </lineage>
</organism>
<dbReference type="RefSeq" id="WP_235033192.1">
    <property type="nucleotide sequence ID" value="NZ_LWSK01000094.1"/>
</dbReference>
<evidence type="ECO:0000313" key="12">
    <source>
        <dbReference type="Proteomes" id="UP000322699"/>
    </source>
</evidence>
<dbReference type="Proteomes" id="UP000322699">
    <property type="component" value="Unassembled WGS sequence"/>
</dbReference>
<dbReference type="AlphaFoldDB" id="A0A5B1CFI1"/>
<dbReference type="GO" id="GO:0051301">
    <property type="term" value="P:cell division"/>
    <property type="evidence" value="ECO:0007669"/>
    <property type="project" value="UniProtKB-KW"/>
</dbReference>
<dbReference type="Pfam" id="PF07244">
    <property type="entry name" value="POTRA"/>
    <property type="match status" value="4"/>
</dbReference>
<evidence type="ECO:0000259" key="10">
    <source>
        <dbReference type="PROSITE" id="PS51779"/>
    </source>
</evidence>
<keyword evidence="5" id="KW-1133">Transmembrane helix</keyword>
<evidence type="ECO:0000256" key="3">
    <source>
        <dbReference type="ARBA" id="ARBA00022618"/>
    </source>
</evidence>
<evidence type="ECO:0000256" key="5">
    <source>
        <dbReference type="ARBA" id="ARBA00022989"/>
    </source>
</evidence>
<protein>
    <submittedName>
        <fullName evidence="11">Outer membrane protein assembly factor BamA</fullName>
    </submittedName>
</protein>
<dbReference type="InterPro" id="IPR010827">
    <property type="entry name" value="BamA/TamA_POTRA"/>
</dbReference>
<dbReference type="GO" id="GO:0005886">
    <property type="term" value="C:plasma membrane"/>
    <property type="evidence" value="ECO:0007669"/>
    <property type="project" value="TreeGrafter"/>
</dbReference>
<name>A0A5B1CFI1_9BACT</name>